<accession>A0A8T8LS05</accession>
<protein>
    <submittedName>
        <fullName evidence="1">Uncharacterized protein</fullName>
    </submittedName>
</protein>
<evidence type="ECO:0000313" key="1">
    <source>
        <dbReference type="EMBL" id="QUP63913.1"/>
    </source>
</evidence>
<dbReference type="EMBL" id="CP073636">
    <property type="protein sequence ID" value="QUP63913.1"/>
    <property type="molecule type" value="Genomic_DNA"/>
</dbReference>
<proteinExistence type="predicted"/>
<reference evidence="1" key="2">
    <citation type="submission" date="2021-04" db="EMBL/GenBank/DDBJ databases">
        <title>A complete genome sequence for Pseudomonas syringae Cit7.</title>
        <authorList>
            <person name="Baltrus D.A."/>
        </authorList>
    </citation>
    <scope>NUCLEOTIDE SEQUENCE</scope>
    <source>
        <strain evidence="1">Cit 7</strain>
    </source>
</reference>
<reference evidence="1" key="1">
    <citation type="journal article" date="2011" name="PLoS Pathog.">
        <title>Dynamic evolution of pathogenicity revealed by sequencing and comparative genomics of 19 Pseudomonas syringae isolates.</title>
        <authorList>
            <person name="Baltrus D.A."/>
            <person name="Nishimura M.T."/>
            <person name="Romanchuk A."/>
            <person name="Chang J.H."/>
            <person name="Mukhtar M.S."/>
            <person name="Cherkis K."/>
            <person name="Roach J."/>
            <person name="Grant S.R."/>
            <person name="Jones C.D."/>
            <person name="Dangl J.L."/>
        </authorList>
    </citation>
    <scope>NUCLEOTIDE SEQUENCE</scope>
    <source>
        <strain evidence="1">Cit 7</strain>
    </source>
</reference>
<organism evidence="1 2">
    <name type="scientific">Pseudomonas syringae Cit 7</name>
    <dbReference type="NCBI Taxonomy" id="629264"/>
    <lineage>
        <taxon>Bacteria</taxon>
        <taxon>Pseudomonadati</taxon>
        <taxon>Pseudomonadota</taxon>
        <taxon>Gammaproteobacteria</taxon>
        <taxon>Pseudomonadales</taxon>
        <taxon>Pseudomonadaceae</taxon>
        <taxon>Pseudomonas</taxon>
        <taxon>Pseudomonas syringae</taxon>
    </lineage>
</organism>
<evidence type="ECO:0000313" key="2">
    <source>
        <dbReference type="Proteomes" id="UP000005924"/>
    </source>
</evidence>
<sequence length="99" mass="11308">MRIRKLENDIEDSKRLGMPVLFMHLSSLSPDSRKDHIDRHGQLFTGPQMIEWWAQGDNSVFCRCACTPVLVDKKGVPLTPDLVDNVKKALRDFKASRSL</sequence>
<name>A0A8T8LS05_PSESX</name>
<dbReference type="AlphaFoldDB" id="A0A8T8LS05"/>
<dbReference type="RefSeq" id="WP_096115050.1">
    <property type="nucleotide sequence ID" value="NZ_CP073636.1"/>
</dbReference>
<dbReference type="Proteomes" id="UP000005924">
    <property type="component" value="Chromosome"/>
</dbReference>
<gene>
    <name evidence="1" type="ORF">PSYCIT7_013810</name>
</gene>